<feature type="domain" description="Fibronectin type III-like" evidence="6">
    <location>
        <begin position="612"/>
        <end position="684"/>
    </location>
</feature>
<accession>E6JYE2</accession>
<dbReference type="SUPFAM" id="SSF51445">
    <property type="entry name" value="(Trans)glycosidases"/>
    <property type="match status" value="1"/>
</dbReference>
<evidence type="ECO:0000313" key="7">
    <source>
        <dbReference type="EMBL" id="EFT83001.1"/>
    </source>
</evidence>
<dbReference type="Gene3D" id="3.20.20.300">
    <property type="entry name" value="Glycoside hydrolase, family 3, N-terminal domain"/>
    <property type="match status" value="1"/>
</dbReference>
<dbReference type="EMBL" id="AEON01000001">
    <property type="protein sequence ID" value="EFT83001.1"/>
    <property type="molecule type" value="Genomic_DNA"/>
</dbReference>
<dbReference type="Gene3D" id="2.60.40.10">
    <property type="entry name" value="Immunoglobulins"/>
    <property type="match status" value="1"/>
</dbReference>
<evidence type="ECO:0000313" key="8">
    <source>
        <dbReference type="Proteomes" id="UP000004946"/>
    </source>
</evidence>
<feature type="region of interest" description="Disordered" evidence="5">
    <location>
        <begin position="1"/>
        <end position="25"/>
    </location>
</feature>
<comment type="caution">
    <text evidence="7">The sequence shown here is derived from an EMBL/GenBank/DDBJ whole genome shotgun (WGS) entry which is preliminary data.</text>
</comment>
<gene>
    <name evidence="7" type="ORF">HMPREF0620_0006</name>
</gene>
<proteinExistence type="inferred from homology"/>
<name>E6JYE2_PARDN</name>
<dbReference type="InterPro" id="IPR036962">
    <property type="entry name" value="Glyco_hydro_3_N_sf"/>
</dbReference>
<dbReference type="Pfam" id="PF14310">
    <property type="entry name" value="Fn3-like"/>
    <property type="match status" value="1"/>
</dbReference>
<keyword evidence="8" id="KW-1185">Reference proteome</keyword>
<dbReference type="InterPro" id="IPR017853">
    <property type="entry name" value="GH"/>
</dbReference>
<organism evidence="7 8">
    <name type="scientific">Parascardovia denticolens DSM 10105 = JCM 12538</name>
    <dbReference type="NCBI Taxonomy" id="864564"/>
    <lineage>
        <taxon>Bacteria</taxon>
        <taxon>Bacillati</taxon>
        <taxon>Actinomycetota</taxon>
        <taxon>Actinomycetes</taxon>
        <taxon>Bifidobacteriales</taxon>
        <taxon>Bifidobacteriaceae</taxon>
        <taxon>Parascardovia</taxon>
    </lineage>
</organism>
<evidence type="ECO:0000259" key="6">
    <source>
        <dbReference type="SMART" id="SM01217"/>
    </source>
</evidence>
<dbReference type="InterPro" id="IPR001764">
    <property type="entry name" value="Glyco_hydro_3_N"/>
</dbReference>
<dbReference type="Pfam" id="PF01915">
    <property type="entry name" value="Glyco_hydro_3_C"/>
    <property type="match status" value="1"/>
</dbReference>
<dbReference type="PATRIC" id="fig|864564.6.peg.15"/>
<dbReference type="PANTHER" id="PTHR42715:SF10">
    <property type="entry name" value="BETA-GLUCOSIDASE"/>
    <property type="match status" value="1"/>
</dbReference>
<dbReference type="Pfam" id="PF00933">
    <property type="entry name" value="Glyco_hydro_3"/>
    <property type="match status" value="1"/>
</dbReference>
<evidence type="ECO:0000256" key="5">
    <source>
        <dbReference type="SAM" id="MobiDB-lite"/>
    </source>
</evidence>
<dbReference type="PRINTS" id="PR00133">
    <property type="entry name" value="GLHYDRLASE3"/>
</dbReference>
<evidence type="ECO:0000256" key="3">
    <source>
        <dbReference type="ARBA" id="ARBA00023277"/>
    </source>
</evidence>
<evidence type="ECO:0000256" key="1">
    <source>
        <dbReference type="ARBA" id="ARBA00005336"/>
    </source>
</evidence>
<dbReference type="InterPro" id="IPR036881">
    <property type="entry name" value="Glyco_hydro_3_C_sf"/>
</dbReference>
<dbReference type="SMART" id="SM01217">
    <property type="entry name" value="Fn3_like"/>
    <property type="match status" value="1"/>
</dbReference>
<keyword evidence="4" id="KW-0326">Glycosidase</keyword>
<dbReference type="KEGG" id="pdo:PSDT_0013"/>
<reference evidence="7 8" key="1">
    <citation type="submission" date="2010-12" db="EMBL/GenBank/DDBJ databases">
        <authorList>
            <person name="Muzny D."/>
            <person name="Qin X."/>
            <person name="Buhay C."/>
            <person name="Dugan-Rocha S."/>
            <person name="Ding Y."/>
            <person name="Chen G."/>
            <person name="Hawes A."/>
            <person name="Holder M."/>
            <person name="Jhangiani S."/>
            <person name="Johnson A."/>
            <person name="Khan Z."/>
            <person name="Li Z."/>
            <person name="Liu W."/>
            <person name="Liu X."/>
            <person name="Perez L."/>
            <person name="Shen H."/>
            <person name="Wang Q."/>
            <person name="Watt J."/>
            <person name="Xi L."/>
            <person name="Xin Y."/>
            <person name="Zhou J."/>
            <person name="Deng J."/>
            <person name="Jiang H."/>
            <person name="Liu Y."/>
            <person name="Qu J."/>
            <person name="Song X.-Z."/>
            <person name="Zhang L."/>
            <person name="Villasana D."/>
            <person name="Johnson A."/>
            <person name="Liu J."/>
            <person name="Liyanage D."/>
            <person name="Lorensuhewa L."/>
            <person name="Robinson T."/>
            <person name="Song A."/>
            <person name="Song B.-B."/>
            <person name="Dinh H."/>
            <person name="Thornton R."/>
            <person name="Coyle M."/>
            <person name="Francisco L."/>
            <person name="Jackson L."/>
            <person name="Javaid M."/>
            <person name="Korchina V."/>
            <person name="Kovar C."/>
            <person name="Mata R."/>
            <person name="Mathew T."/>
            <person name="Ngo R."/>
            <person name="Nguyen L."/>
            <person name="Nguyen N."/>
            <person name="Okwuonu G."/>
            <person name="Ongeri F."/>
            <person name="Pham C."/>
            <person name="Simmons D."/>
            <person name="Wilczek-Boney K."/>
            <person name="Hale W."/>
            <person name="Jakkamsetti A."/>
            <person name="Pham P."/>
            <person name="Ruth R."/>
            <person name="San Lucas F."/>
            <person name="Warren J."/>
            <person name="Zhang J."/>
            <person name="Zhao Z."/>
            <person name="Zhou C."/>
            <person name="Zhu D."/>
            <person name="Lee S."/>
            <person name="Bess C."/>
            <person name="Blankenburg K."/>
            <person name="Forbes L."/>
            <person name="Fu Q."/>
            <person name="Gubbala S."/>
            <person name="Hirani K."/>
            <person name="Jayaseelan J.C."/>
            <person name="Lara F."/>
            <person name="Munidasa M."/>
            <person name="Palculict T."/>
            <person name="Patil S."/>
            <person name="Pu L.-L."/>
            <person name="Saada N."/>
            <person name="Tang L."/>
            <person name="Weissenberger G."/>
            <person name="Zhu Y."/>
            <person name="Hemphill L."/>
            <person name="Shang Y."/>
            <person name="Youmans B."/>
            <person name="Ayvaz T."/>
            <person name="Ross M."/>
            <person name="Santibanez J."/>
            <person name="Aqrawi P."/>
            <person name="Gross S."/>
            <person name="Joshi V."/>
            <person name="Fowler G."/>
            <person name="Nazareth L."/>
            <person name="Reid J."/>
            <person name="Worley K."/>
            <person name="Petrosino J."/>
            <person name="Highlander S."/>
            <person name="Gibbs R."/>
        </authorList>
    </citation>
    <scope>NUCLEOTIDE SEQUENCE [LARGE SCALE GENOMIC DNA]</scope>
    <source>
        <strain evidence="7 8">DSM 10105</strain>
    </source>
</reference>
<dbReference type="InterPro" id="IPR013783">
    <property type="entry name" value="Ig-like_fold"/>
</dbReference>
<keyword evidence="3" id="KW-0119">Carbohydrate metabolism</keyword>
<dbReference type="SUPFAM" id="SSF52279">
    <property type="entry name" value="Beta-D-glucan exohydrolase, C-terminal domain"/>
    <property type="match status" value="1"/>
</dbReference>
<dbReference type="GO" id="GO:0004553">
    <property type="term" value="F:hydrolase activity, hydrolyzing O-glycosyl compounds"/>
    <property type="evidence" value="ECO:0007669"/>
    <property type="project" value="InterPro"/>
</dbReference>
<dbReference type="InterPro" id="IPR019800">
    <property type="entry name" value="Glyco_hydro_3_AS"/>
</dbReference>
<dbReference type="AlphaFoldDB" id="E6JYE2"/>
<dbReference type="eggNOG" id="COG1472">
    <property type="taxonomic scope" value="Bacteria"/>
</dbReference>
<dbReference type="Proteomes" id="UP000004946">
    <property type="component" value="Chromosome"/>
</dbReference>
<dbReference type="GO" id="GO:0005975">
    <property type="term" value="P:carbohydrate metabolic process"/>
    <property type="evidence" value="ECO:0007669"/>
    <property type="project" value="InterPro"/>
</dbReference>
<dbReference type="InterPro" id="IPR002772">
    <property type="entry name" value="Glyco_hydro_3_C"/>
</dbReference>
<protein>
    <submittedName>
        <fullName evidence="7">Glycosyl hydrolase family 3 N-terminal domain protein</fullName>
    </submittedName>
</protein>
<dbReference type="InterPro" id="IPR026891">
    <property type="entry name" value="Fn3-like"/>
</dbReference>
<comment type="similarity">
    <text evidence="1 4">Belongs to the glycosyl hydrolase 3 family.</text>
</comment>
<evidence type="ECO:0000256" key="2">
    <source>
        <dbReference type="ARBA" id="ARBA00022801"/>
    </source>
</evidence>
<dbReference type="HOGENOM" id="CLU_004542_4_1_11"/>
<evidence type="ECO:0000256" key="4">
    <source>
        <dbReference type="RuleBase" id="RU361161"/>
    </source>
</evidence>
<sequence>MTNKIRTNKTGETKTSGFSTRKGESMSVKAEDLTLVQRAALLSGQSEWETREIKKAGLKPIILSDGPNGVRRQTGSGDHLGLGASKPATCFPTSGTVASSWDIAGAEEVGKALGEEAKTLGVQVSLGPGICMKRSPLCGRNFEYYSEDPLLAGRLAGGFVRGLQSNKVSACLKHFAVNSQELRRQASNSIVDERTLRELYLTAFEVAIKESKPWTIMTSYNMVNGVYAHENEHLIKDILRGEWGYQGMVVSDWGGSNDIVESARVGSSLEMPASGLASTRELAEAVRSGRLKEEDLNARAQEVLDLIDKVQVRNPDGSAIDGYLDQDQIDRHHEVARRIAEKSFVLLTNEIGSDGRPTLPLKQGVRLAVVGDMAATARYQGSGSSKVNATKVDNLLDELKASQDLSVSGYAQGYDRQGAQNQALIDQAVALVKREDVDEVVICMGLDERSESEGLDRSTLKIPQVQVDLLDAVKAIGKPIVVVLVAGSAVETDWLDGTQAALYIGLSGQAGASAAVNLLTGKVNPSGHLAETWPLSYEDVPSAGNFPVSERDSVYREGLFMGYRYYTTADVPVRFPFGYGLSYSTFDYSMLRVNDNGVTFDVKNTSSVPGDTVAQMYVGRDQQASGVLRIARELKGFAKVHLEPGETKQVRIDFDEYTYRHFDAASDSWQAEAGAWDLWIGTDANTLLLHATHVIQGTMEQGKTPDDLGHYLGGHVKDVTDAEVAKLLGHPLQKYDNGGVFQPNDAISSWVFSRSWLARKVVKTLQKKEDKAVAKTGSPDLNMLFVLNMPPRAMAKMTGGMISPDMVDRGILDIPNKHFWKGLGHVISGYFRNQNDNKKTLKEIEQ</sequence>
<dbReference type="PROSITE" id="PS00775">
    <property type="entry name" value="GLYCOSYL_HYDROL_F3"/>
    <property type="match status" value="1"/>
</dbReference>
<feature type="compositionally biased region" description="Polar residues" evidence="5">
    <location>
        <begin position="1"/>
        <end position="19"/>
    </location>
</feature>
<dbReference type="InterPro" id="IPR050288">
    <property type="entry name" value="Cellulose_deg_GH3"/>
</dbReference>
<dbReference type="PANTHER" id="PTHR42715">
    <property type="entry name" value="BETA-GLUCOSIDASE"/>
    <property type="match status" value="1"/>
</dbReference>
<dbReference type="Gene3D" id="3.40.50.1700">
    <property type="entry name" value="Glycoside hydrolase family 3 C-terminal domain"/>
    <property type="match status" value="1"/>
</dbReference>
<keyword evidence="2 4" id="KW-0378">Hydrolase</keyword>